<keyword evidence="3" id="KW-1185">Reference proteome</keyword>
<feature type="region of interest" description="Disordered" evidence="1">
    <location>
        <begin position="60"/>
        <end position="116"/>
    </location>
</feature>
<proteinExistence type="predicted"/>
<dbReference type="AlphaFoldDB" id="A0A9D4PC12"/>
<dbReference type="PANTHER" id="PTHR13248:SF4">
    <property type="entry name" value="ELONGIN B"/>
    <property type="match status" value="1"/>
</dbReference>
<dbReference type="SUPFAM" id="SSF54236">
    <property type="entry name" value="Ubiquitin-like"/>
    <property type="match status" value="1"/>
</dbReference>
<feature type="compositionally biased region" description="Basic and acidic residues" evidence="1">
    <location>
        <begin position="103"/>
        <end position="112"/>
    </location>
</feature>
<evidence type="ECO:0000313" key="2">
    <source>
        <dbReference type="EMBL" id="KAH7934783.1"/>
    </source>
</evidence>
<protein>
    <recommendedName>
        <fullName evidence="4">Ubiquitin-like domain-containing protein</fullName>
    </recommendedName>
</protein>
<gene>
    <name evidence="2" type="ORF">HPB52_000480</name>
</gene>
<evidence type="ECO:0000313" key="3">
    <source>
        <dbReference type="Proteomes" id="UP000821837"/>
    </source>
</evidence>
<feature type="compositionally biased region" description="Basic residues" evidence="1">
    <location>
        <begin position="75"/>
        <end position="89"/>
    </location>
</feature>
<dbReference type="InterPro" id="IPR029071">
    <property type="entry name" value="Ubiquitin-like_domsf"/>
</dbReference>
<dbReference type="GO" id="GO:0070449">
    <property type="term" value="C:elongin complex"/>
    <property type="evidence" value="ECO:0007669"/>
    <property type="project" value="InterPro"/>
</dbReference>
<dbReference type="Proteomes" id="UP000821837">
    <property type="component" value="Unassembled WGS sequence"/>
</dbReference>
<reference evidence="2" key="1">
    <citation type="journal article" date="2020" name="Cell">
        <title>Large-Scale Comparative Analyses of Tick Genomes Elucidate Their Genetic Diversity and Vector Capacities.</title>
        <authorList>
            <consortium name="Tick Genome and Microbiome Consortium (TIGMIC)"/>
            <person name="Jia N."/>
            <person name="Wang J."/>
            <person name="Shi W."/>
            <person name="Du L."/>
            <person name="Sun Y."/>
            <person name="Zhan W."/>
            <person name="Jiang J.F."/>
            <person name="Wang Q."/>
            <person name="Zhang B."/>
            <person name="Ji P."/>
            <person name="Bell-Sakyi L."/>
            <person name="Cui X.M."/>
            <person name="Yuan T.T."/>
            <person name="Jiang B.G."/>
            <person name="Yang W.F."/>
            <person name="Lam T.T."/>
            <person name="Chang Q.C."/>
            <person name="Ding S.J."/>
            <person name="Wang X.J."/>
            <person name="Zhu J.G."/>
            <person name="Ruan X.D."/>
            <person name="Zhao L."/>
            <person name="Wei J.T."/>
            <person name="Ye R.Z."/>
            <person name="Que T.C."/>
            <person name="Du C.H."/>
            <person name="Zhou Y.H."/>
            <person name="Cheng J.X."/>
            <person name="Dai P.F."/>
            <person name="Guo W.B."/>
            <person name="Han X.H."/>
            <person name="Huang E.J."/>
            <person name="Li L.F."/>
            <person name="Wei W."/>
            <person name="Gao Y.C."/>
            <person name="Liu J.Z."/>
            <person name="Shao H.Z."/>
            <person name="Wang X."/>
            <person name="Wang C.C."/>
            <person name="Yang T.C."/>
            <person name="Huo Q.B."/>
            <person name="Li W."/>
            <person name="Chen H.Y."/>
            <person name="Chen S.E."/>
            <person name="Zhou L.G."/>
            <person name="Ni X.B."/>
            <person name="Tian J.H."/>
            <person name="Sheng Y."/>
            <person name="Liu T."/>
            <person name="Pan Y.S."/>
            <person name="Xia L.Y."/>
            <person name="Li J."/>
            <person name="Zhao F."/>
            <person name="Cao W.C."/>
        </authorList>
    </citation>
    <scope>NUCLEOTIDE SEQUENCE</scope>
    <source>
        <strain evidence="2">Rsan-2018</strain>
    </source>
</reference>
<evidence type="ECO:0008006" key="4">
    <source>
        <dbReference type="Google" id="ProtNLM"/>
    </source>
</evidence>
<dbReference type="VEuPathDB" id="VectorBase:RSAN_032950"/>
<dbReference type="Gene3D" id="3.10.20.90">
    <property type="entry name" value="Phosphatidylinositol 3-kinase Catalytic Subunit, Chain A, domain 1"/>
    <property type="match status" value="1"/>
</dbReference>
<evidence type="ECO:0000256" key="1">
    <source>
        <dbReference type="SAM" id="MobiDB-lite"/>
    </source>
</evidence>
<dbReference type="EMBL" id="JABSTV010001255">
    <property type="protein sequence ID" value="KAH7934783.1"/>
    <property type="molecule type" value="Genomic_DNA"/>
</dbReference>
<dbReference type="GO" id="GO:0006368">
    <property type="term" value="P:transcription elongation by RNA polymerase II"/>
    <property type="evidence" value="ECO:0007669"/>
    <property type="project" value="InterPro"/>
</dbReference>
<sequence length="202" mass="22222">MDVFLMVRRKKTTVFLDAKETTSVRELKKMIAGITQGRAREPGALQDDQCMDDNKVLTEYGPEQQHGQGPGAGHRGARLPRPRHGKVRTARSDAALEPARAAGRHETARVADPRTNGGLRYTQLRSLPPPLICPKQRSLLTPTPIFFCLSSTTVEAFPRSLGHLPCLFGDSAFAFGSVCVSLSAGLSSIRNRKWWVTTNELL</sequence>
<dbReference type="GO" id="GO:0030891">
    <property type="term" value="C:VCB complex"/>
    <property type="evidence" value="ECO:0007669"/>
    <property type="project" value="InterPro"/>
</dbReference>
<name>A0A9D4PC12_RHISA</name>
<accession>A0A9D4PC12</accession>
<dbReference type="PANTHER" id="PTHR13248">
    <property type="entry name" value="TRANSCRIPTION ELONGATION FACTOR B POLYPEPTIDE 2"/>
    <property type="match status" value="1"/>
</dbReference>
<organism evidence="2 3">
    <name type="scientific">Rhipicephalus sanguineus</name>
    <name type="common">Brown dog tick</name>
    <name type="synonym">Ixodes sanguineus</name>
    <dbReference type="NCBI Taxonomy" id="34632"/>
    <lineage>
        <taxon>Eukaryota</taxon>
        <taxon>Metazoa</taxon>
        <taxon>Ecdysozoa</taxon>
        <taxon>Arthropoda</taxon>
        <taxon>Chelicerata</taxon>
        <taxon>Arachnida</taxon>
        <taxon>Acari</taxon>
        <taxon>Parasitiformes</taxon>
        <taxon>Ixodida</taxon>
        <taxon>Ixodoidea</taxon>
        <taxon>Ixodidae</taxon>
        <taxon>Rhipicephalinae</taxon>
        <taxon>Rhipicephalus</taxon>
        <taxon>Rhipicephalus</taxon>
    </lineage>
</organism>
<dbReference type="InterPro" id="IPR039049">
    <property type="entry name" value="ELOB"/>
</dbReference>
<reference evidence="2" key="2">
    <citation type="submission" date="2021-09" db="EMBL/GenBank/DDBJ databases">
        <authorList>
            <person name="Jia N."/>
            <person name="Wang J."/>
            <person name="Shi W."/>
            <person name="Du L."/>
            <person name="Sun Y."/>
            <person name="Zhan W."/>
            <person name="Jiang J."/>
            <person name="Wang Q."/>
            <person name="Zhang B."/>
            <person name="Ji P."/>
            <person name="Sakyi L.B."/>
            <person name="Cui X."/>
            <person name="Yuan T."/>
            <person name="Jiang B."/>
            <person name="Yang W."/>
            <person name="Lam T.T.-Y."/>
            <person name="Chang Q."/>
            <person name="Ding S."/>
            <person name="Wang X."/>
            <person name="Zhu J."/>
            <person name="Ruan X."/>
            <person name="Zhao L."/>
            <person name="Wei J."/>
            <person name="Que T."/>
            <person name="Du C."/>
            <person name="Cheng J."/>
            <person name="Dai P."/>
            <person name="Han X."/>
            <person name="Huang E."/>
            <person name="Gao Y."/>
            <person name="Liu J."/>
            <person name="Shao H."/>
            <person name="Ye R."/>
            <person name="Li L."/>
            <person name="Wei W."/>
            <person name="Wang X."/>
            <person name="Wang C."/>
            <person name="Huo Q."/>
            <person name="Li W."/>
            <person name="Guo W."/>
            <person name="Chen H."/>
            <person name="Chen S."/>
            <person name="Zhou L."/>
            <person name="Zhou L."/>
            <person name="Ni X."/>
            <person name="Tian J."/>
            <person name="Zhou Y."/>
            <person name="Sheng Y."/>
            <person name="Liu T."/>
            <person name="Pan Y."/>
            <person name="Xia L."/>
            <person name="Li J."/>
            <person name="Zhao F."/>
            <person name="Cao W."/>
        </authorList>
    </citation>
    <scope>NUCLEOTIDE SEQUENCE</scope>
    <source>
        <strain evidence="2">Rsan-2018</strain>
        <tissue evidence="2">Larvae</tissue>
    </source>
</reference>
<comment type="caution">
    <text evidence="2">The sequence shown here is derived from an EMBL/GenBank/DDBJ whole genome shotgun (WGS) entry which is preliminary data.</text>
</comment>